<dbReference type="Pfam" id="PF00078">
    <property type="entry name" value="RVT_1"/>
    <property type="match status" value="1"/>
</dbReference>
<dbReference type="InterPro" id="IPR000477">
    <property type="entry name" value="RT_dom"/>
</dbReference>
<dbReference type="GeneID" id="113693202"/>
<dbReference type="SUPFAM" id="SSF56672">
    <property type="entry name" value="DNA/RNA polymerases"/>
    <property type="match status" value="1"/>
</dbReference>
<accession>A0ABM4UQV5</accession>
<dbReference type="PANTHER" id="PTHR37984">
    <property type="entry name" value="PROTEIN CBG26694"/>
    <property type="match status" value="1"/>
</dbReference>
<sequence>MGIIQPNSSLFASPVLLVKMKDGSWRFCVDYRQPNEITMKDKFPMPLIDELIDELHGSKYFTKIDLRAGYHQTRVKVEDRHRTAFKTHQGLYEFKFMPFGLTNALATFQSLINQVFKEQLRKNVIVFFDDILYKKGRKNVVADALSRRTNKEEEEYAEVTCAIPEWVREVMESFQGDEEVQKMIKKLYSPQYSWSHVTMDFIEELPTSERKDTIMVIMDRFTKYAHFTSLTHPFDAPTVARVFLDQVCKLHGVPLRMLSDRDKIFTSQFWIELFTLLGTELCLSTAYHSQTDGQSERVNQVLEMYLRCMTHLKPKRWNIGLSLAEWWYNTTYHTAIQMSTFEALYGMEPSPPQTWP</sequence>
<evidence type="ECO:0000313" key="2">
    <source>
        <dbReference type="Proteomes" id="UP001652660"/>
    </source>
</evidence>
<proteinExistence type="predicted"/>
<dbReference type="PANTHER" id="PTHR37984:SF15">
    <property type="entry name" value="INTEGRASE CATALYTIC DOMAIN-CONTAINING PROTEIN"/>
    <property type="match status" value="1"/>
</dbReference>
<dbReference type="CDD" id="cd01647">
    <property type="entry name" value="RT_LTR"/>
    <property type="match status" value="1"/>
</dbReference>
<dbReference type="PROSITE" id="PS50994">
    <property type="entry name" value="INTEGRASE"/>
    <property type="match status" value="1"/>
</dbReference>
<organism evidence="2 3">
    <name type="scientific">Coffea arabica</name>
    <name type="common">Arabian coffee</name>
    <dbReference type="NCBI Taxonomy" id="13443"/>
    <lineage>
        <taxon>Eukaryota</taxon>
        <taxon>Viridiplantae</taxon>
        <taxon>Streptophyta</taxon>
        <taxon>Embryophyta</taxon>
        <taxon>Tracheophyta</taxon>
        <taxon>Spermatophyta</taxon>
        <taxon>Magnoliopsida</taxon>
        <taxon>eudicotyledons</taxon>
        <taxon>Gunneridae</taxon>
        <taxon>Pentapetalae</taxon>
        <taxon>asterids</taxon>
        <taxon>lamiids</taxon>
        <taxon>Gentianales</taxon>
        <taxon>Rubiaceae</taxon>
        <taxon>Ixoroideae</taxon>
        <taxon>Gardenieae complex</taxon>
        <taxon>Bertiereae - Coffeeae clade</taxon>
        <taxon>Coffeeae</taxon>
        <taxon>Coffea</taxon>
    </lineage>
</organism>
<keyword evidence="2" id="KW-1185">Reference proteome</keyword>
<dbReference type="InterPro" id="IPR036397">
    <property type="entry name" value="RNaseH_sf"/>
</dbReference>
<dbReference type="Pfam" id="PF00665">
    <property type="entry name" value="rve"/>
    <property type="match status" value="1"/>
</dbReference>
<name>A0ABM4UQV5_COFAR</name>
<dbReference type="Gene3D" id="3.30.420.10">
    <property type="entry name" value="Ribonuclease H-like superfamily/Ribonuclease H"/>
    <property type="match status" value="1"/>
</dbReference>
<dbReference type="SUPFAM" id="SSF53098">
    <property type="entry name" value="Ribonuclease H-like"/>
    <property type="match status" value="1"/>
</dbReference>
<protein>
    <recommendedName>
        <fullName evidence="1">Integrase catalytic domain-containing protein</fullName>
    </recommendedName>
</protein>
<reference evidence="3" key="1">
    <citation type="submission" date="2025-08" db="UniProtKB">
        <authorList>
            <consortium name="RefSeq"/>
        </authorList>
    </citation>
    <scope>IDENTIFICATION</scope>
    <source>
        <tissue evidence="3">Leaves</tissue>
    </source>
</reference>
<dbReference type="InterPro" id="IPR012337">
    <property type="entry name" value="RNaseH-like_sf"/>
</dbReference>
<gene>
    <name evidence="3" type="primary">LOC113693202</name>
</gene>
<dbReference type="InterPro" id="IPR050951">
    <property type="entry name" value="Retrovirus_Pol_polyprotein"/>
</dbReference>
<dbReference type="InterPro" id="IPR001584">
    <property type="entry name" value="Integrase_cat-core"/>
</dbReference>
<dbReference type="InterPro" id="IPR043128">
    <property type="entry name" value="Rev_trsase/Diguanyl_cyclase"/>
</dbReference>
<dbReference type="Proteomes" id="UP001652660">
    <property type="component" value="Chromosome 6c"/>
</dbReference>
<feature type="domain" description="Integrase catalytic" evidence="1">
    <location>
        <begin position="186"/>
        <end position="348"/>
    </location>
</feature>
<evidence type="ECO:0000313" key="3">
    <source>
        <dbReference type="RefSeq" id="XP_071909664.1"/>
    </source>
</evidence>
<dbReference type="Gene3D" id="3.30.70.270">
    <property type="match status" value="1"/>
</dbReference>
<dbReference type="RefSeq" id="XP_071909664.1">
    <property type="nucleotide sequence ID" value="XM_072053563.1"/>
</dbReference>
<dbReference type="InterPro" id="IPR043502">
    <property type="entry name" value="DNA/RNA_pol_sf"/>
</dbReference>
<evidence type="ECO:0000259" key="1">
    <source>
        <dbReference type="PROSITE" id="PS50994"/>
    </source>
</evidence>
<dbReference type="Gene3D" id="3.10.10.10">
    <property type="entry name" value="HIV Type 1 Reverse Transcriptase, subunit A, domain 1"/>
    <property type="match status" value="1"/>
</dbReference>